<evidence type="ECO:0000256" key="3">
    <source>
        <dbReference type="ARBA" id="ARBA00023163"/>
    </source>
</evidence>
<dbReference type="InterPro" id="IPR020449">
    <property type="entry name" value="Tscrpt_reg_AraC-type_HTH"/>
</dbReference>
<reference evidence="5 6" key="1">
    <citation type="submission" date="2024-09" db="EMBL/GenBank/DDBJ databases">
        <authorList>
            <person name="Sun Q."/>
            <person name="Mori K."/>
        </authorList>
    </citation>
    <scope>NUCLEOTIDE SEQUENCE [LARGE SCALE GENOMIC DNA]</scope>
    <source>
        <strain evidence="5 6">CECT 7955</strain>
    </source>
</reference>
<dbReference type="PROSITE" id="PS01124">
    <property type="entry name" value="HTH_ARAC_FAMILY_2"/>
    <property type="match status" value="1"/>
</dbReference>
<comment type="caution">
    <text evidence="5">The sequence shown here is derived from an EMBL/GenBank/DDBJ whole genome shotgun (WGS) entry which is preliminary data.</text>
</comment>
<sequence length="300" mass="34842">MKNRHDTTINNKSWQLENIVISHNTIDYSAFEKKVFKNDKELVRLHFGLNGDYNFRCKQLNSEFTFTGHHNNIIYSDGIEMEISNKSKRIETFGINFSTEYFITIAQNGTDSLKRFSEKILNKESAILSDQWMPNNFKIQYVINEIINCSYTNELKNLFLLSKSIELLVLQAELYNNKNQTHFIKSNLDKQKLFEAKEILTLKIDNPPTIVALSKQISLNEFKLKKGFKELFGTTIFGYIHKNRMNLAKKLLLETDKSAKEIAYETGYSSPQYFSNAFKKEFGTSPDSIRNNSDFAIQKG</sequence>
<keyword evidence="2" id="KW-0238">DNA-binding</keyword>
<keyword evidence="3" id="KW-0804">Transcription</keyword>
<organism evidence="5 6">
    <name type="scientific">Flavobacterium jumunjinense</name>
    <dbReference type="NCBI Taxonomy" id="998845"/>
    <lineage>
        <taxon>Bacteria</taxon>
        <taxon>Pseudomonadati</taxon>
        <taxon>Bacteroidota</taxon>
        <taxon>Flavobacteriia</taxon>
        <taxon>Flavobacteriales</taxon>
        <taxon>Flavobacteriaceae</taxon>
        <taxon>Flavobacterium</taxon>
    </lineage>
</organism>
<proteinExistence type="predicted"/>
<dbReference type="EMBL" id="JBHMEY010000060">
    <property type="protein sequence ID" value="MFB9097650.1"/>
    <property type="molecule type" value="Genomic_DNA"/>
</dbReference>
<dbReference type="InterPro" id="IPR018060">
    <property type="entry name" value="HTH_AraC"/>
</dbReference>
<dbReference type="Gene3D" id="1.10.10.60">
    <property type="entry name" value="Homeodomain-like"/>
    <property type="match status" value="1"/>
</dbReference>
<dbReference type="InterPro" id="IPR053142">
    <property type="entry name" value="PchR_regulatory_protein"/>
</dbReference>
<dbReference type="Pfam" id="PF12833">
    <property type="entry name" value="HTH_18"/>
    <property type="match status" value="1"/>
</dbReference>
<dbReference type="RefSeq" id="WP_236455267.1">
    <property type="nucleotide sequence ID" value="NZ_CBCSGE010000004.1"/>
</dbReference>
<dbReference type="PANTHER" id="PTHR47893:SF1">
    <property type="entry name" value="REGULATORY PROTEIN PCHR"/>
    <property type="match status" value="1"/>
</dbReference>
<dbReference type="Proteomes" id="UP001589607">
    <property type="component" value="Unassembled WGS sequence"/>
</dbReference>
<dbReference type="SUPFAM" id="SSF46689">
    <property type="entry name" value="Homeodomain-like"/>
    <property type="match status" value="1"/>
</dbReference>
<feature type="domain" description="HTH araC/xylS-type" evidence="4">
    <location>
        <begin position="194"/>
        <end position="292"/>
    </location>
</feature>
<keyword evidence="6" id="KW-1185">Reference proteome</keyword>
<evidence type="ECO:0000313" key="6">
    <source>
        <dbReference type="Proteomes" id="UP001589607"/>
    </source>
</evidence>
<protein>
    <submittedName>
        <fullName evidence="5">Helix-turn-helix transcriptional regulator</fullName>
    </submittedName>
</protein>
<dbReference type="PRINTS" id="PR00032">
    <property type="entry name" value="HTHARAC"/>
</dbReference>
<dbReference type="InterPro" id="IPR009057">
    <property type="entry name" value="Homeodomain-like_sf"/>
</dbReference>
<evidence type="ECO:0000256" key="1">
    <source>
        <dbReference type="ARBA" id="ARBA00023015"/>
    </source>
</evidence>
<evidence type="ECO:0000259" key="4">
    <source>
        <dbReference type="PROSITE" id="PS01124"/>
    </source>
</evidence>
<name>A0ABV5GQH2_9FLAO</name>
<keyword evidence="1" id="KW-0805">Transcription regulation</keyword>
<gene>
    <name evidence="5" type="ORF">ACFFVF_14100</name>
</gene>
<accession>A0ABV5GQH2</accession>
<dbReference type="SMART" id="SM00342">
    <property type="entry name" value="HTH_ARAC"/>
    <property type="match status" value="1"/>
</dbReference>
<evidence type="ECO:0000256" key="2">
    <source>
        <dbReference type="ARBA" id="ARBA00023125"/>
    </source>
</evidence>
<dbReference type="PANTHER" id="PTHR47893">
    <property type="entry name" value="REGULATORY PROTEIN PCHR"/>
    <property type="match status" value="1"/>
</dbReference>
<evidence type="ECO:0000313" key="5">
    <source>
        <dbReference type="EMBL" id="MFB9097650.1"/>
    </source>
</evidence>